<proteinExistence type="predicted"/>
<protein>
    <submittedName>
        <fullName evidence="1">Uncharacterized protein</fullName>
    </submittedName>
</protein>
<evidence type="ECO:0000313" key="1">
    <source>
        <dbReference type="EMBL" id="CAL8101702.1"/>
    </source>
</evidence>
<dbReference type="EMBL" id="CAXLJM020000033">
    <property type="protein sequence ID" value="CAL8101702.1"/>
    <property type="molecule type" value="Genomic_DNA"/>
</dbReference>
<reference evidence="1 2" key="1">
    <citation type="submission" date="2024-08" db="EMBL/GenBank/DDBJ databases">
        <authorList>
            <person name="Cucini C."/>
            <person name="Frati F."/>
        </authorList>
    </citation>
    <scope>NUCLEOTIDE SEQUENCE [LARGE SCALE GENOMIC DNA]</scope>
</reference>
<organism evidence="1 2">
    <name type="scientific">Orchesella dallaii</name>
    <dbReference type="NCBI Taxonomy" id="48710"/>
    <lineage>
        <taxon>Eukaryota</taxon>
        <taxon>Metazoa</taxon>
        <taxon>Ecdysozoa</taxon>
        <taxon>Arthropoda</taxon>
        <taxon>Hexapoda</taxon>
        <taxon>Collembola</taxon>
        <taxon>Entomobryomorpha</taxon>
        <taxon>Entomobryoidea</taxon>
        <taxon>Orchesellidae</taxon>
        <taxon>Orchesellinae</taxon>
        <taxon>Orchesella</taxon>
    </lineage>
</organism>
<sequence>MEVQTPEFCEALTESPEVDTMADSNAVKRWVDWCRPHPHLKCVEWNVPYGIFPKNYRGVLIDVKVGSMGMPDDKIYLAHAELRAKVALWHEETVYCS</sequence>
<keyword evidence="2" id="KW-1185">Reference proteome</keyword>
<gene>
    <name evidence="1" type="ORF">ODALV1_LOCUS10925</name>
</gene>
<accession>A0ABP1QG06</accession>
<evidence type="ECO:0000313" key="2">
    <source>
        <dbReference type="Proteomes" id="UP001642540"/>
    </source>
</evidence>
<dbReference type="Proteomes" id="UP001642540">
    <property type="component" value="Unassembled WGS sequence"/>
</dbReference>
<comment type="caution">
    <text evidence="1">The sequence shown here is derived from an EMBL/GenBank/DDBJ whole genome shotgun (WGS) entry which is preliminary data.</text>
</comment>
<name>A0ABP1QG06_9HEXA</name>